<feature type="signal peptide" evidence="1">
    <location>
        <begin position="1"/>
        <end position="34"/>
    </location>
</feature>
<organism evidence="3 4">
    <name type="scientific">Polystyrenella longa</name>
    <dbReference type="NCBI Taxonomy" id="2528007"/>
    <lineage>
        <taxon>Bacteria</taxon>
        <taxon>Pseudomonadati</taxon>
        <taxon>Planctomycetota</taxon>
        <taxon>Planctomycetia</taxon>
        <taxon>Planctomycetales</taxon>
        <taxon>Planctomycetaceae</taxon>
        <taxon>Polystyrenella</taxon>
    </lineage>
</organism>
<evidence type="ECO:0000313" key="4">
    <source>
        <dbReference type="Proteomes" id="UP000317178"/>
    </source>
</evidence>
<evidence type="ECO:0000313" key="3">
    <source>
        <dbReference type="EMBL" id="QDU82142.1"/>
    </source>
</evidence>
<dbReference type="PANTHER" id="PTHR43818">
    <property type="entry name" value="BCDNA.GH03377"/>
    <property type="match status" value="1"/>
</dbReference>
<dbReference type="AlphaFoldDB" id="A0A518CSD4"/>
<dbReference type="Gene3D" id="3.40.50.720">
    <property type="entry name" value="NAD(P)-binding Rossmann-like Domain"/>
    <property type="match status" value="1"/>
</dbReference>
<dbReference type="InterPro" id="IPR050463">
    <property type="entry name" value="Gfo/Idh/MocA_oxidrdct_glycsds"/>
</dbReference>
<keyword evidence="4" id="KW-1185">Reference proteome</keyword>
<dbReference type="EMBL" id="CP036281">
    <property type="protein sequence ID" value="QDU82142.1"/>
    <property type="molecule type" value="Genomic_DNA"/>
</dbReference>
<dbReference type="GO" id="GO:0000166">
    <property type="term" value="F:nucleotide binding"/>
    <property type="evidence" value="ECO:0007669"/>
    <property type="project" value="InterPro"/>
</dbReference>
<dbReference type="GO" id="GO:0050112">
    <property type="term" value="F:inositol 2-dehydrogenase (NAD+) activity"/>
    <property type="evidence" value="ECO:0007669"/>
    <property type="project" value="UniProtKB-EC"/>
</dbReference>
<sequence precursor="true">MLKSDSTRREFLKTGSALSLGAVTLASLSNNAFAAGDDTIRIGLVGCGGRGSGAASEAILTQGNVKLVAVGDAFGDRLEQSLLNIENKIKSKLGDDTTAVDVDADHRFVGFDAYKQVIDSDIDMVILATPPGFRPIHFEAAVAAGKHVFMEKPVATDAPGIRKVLAAAEEAKKKNLKVGVGLQRHHSAKYKETIARLQDGAIGDIRALHVYWNGAGVWDPRKTREEVSGEMEYQMRNWYYYNWLCGDHICEQHIHNLDVGNWLKDSYPVKCQGMGGRQYRTDKKYGEIYDHFAVEYTYEDGTKMFSQCRHIPNCWNSVSEHAIGAKGFSNIGDGKYETADDKWRFSEKDPYHYQVEHDDLFHAIRNDISYNEAENGAKSTLTSIMGRMATYSGKEVSFEEALNSQIDLMPTEFSWEANPPVMPLADGSYPIPMPGITRAV</sequence>
<dbReference type="RefSeq" id="WP_144998080.1">
    <property type="nucleotide sequence ID" value="NZ_CP036281.1"/>
</dbReference>
<dbReference type="PROSITE" id="PS51318">
    <property type="entry name" value="TAT"/>
    <property type="match status" value="1"/>
</dbReference>
<dbReference type="SUPFAM" id="SSF55347">
    <property type="entry name" value="Glyceraldehyde-3-phosphate dehydrogenase-like, C-terminal domain"/>
    <property type="match status" value="1"/>
</dbReference>
<dbReference type="EC" id="1.1.1.18" evidence="3"/>
<dbReference type="Proteomes" id="UP000317178">
    <property type="component" value="Chromosome"/>
</dbReference>
<dbReference type="InterPro" id="IPR036291">
    <property type="entry name" value="NAD(P)-bd_dom_sf"/>
</dbReference>
<gene>
    <name evidence="3" type="primary">iolG_11</name>
    <name evidence="3" type="ORF">Pla110_38970</name>
</gene>
<feature type="chain" id="PRO_5022157095" evidence="1">
    <location>
        <begin position="35"/>
        <end position="440"/>
    </location>
</feature>
<dbReference type="OrthoDB" id="253515at2"/>
<proteinExistence type="predicted"/>
<dbReference type="PANTHER" id="PTHR43818:SF5">
    <property type="entry name" value="OXIDOREDUCTASE FAMILY PROTEIN"/>
    <property type="match status" value="1"/>
</dbReference>
<reference evidence="3 4" key="1">
    <citation type="submission" date="2019-02" db="EMBL/GenBank/DDBJ databases">
        <title>Deep-cultivation of Planctomycetes and their phenomic and genomic characterization uncovers novel biology.</title>
        <authorList>
            <person name="Wiegand S."/>
            <person name="Jogler M."/>
            <person name="Boedeker C."/>
            <person name="Pinto D."/>
            <person name="Vollmers J."/>
            <person name="Rivas-Marin E."/>
            <person name="Kohn T."/>
            <person name="Peeters S.H."/>
            <person name="Heuer A."/>
            <person name="Rast P."/>
            <person name="Oberbeckmann S."/>
            <person name="Bunk B."/>
            <person name="Jeske O."/>
            <person name="Meyerdierks A."/>
            <person name="Storesund J.E."/>
            <person name="Kallscheuer N."/>
            <person name="Luecker S."/>
            <person name="Lage O.M."/>
            <person name="Pohl T."/>
            <person name="Merkel B.J."/>
            <person name="Hornburger P."/>
            <person name="Mueller R.-W."/>
            <person name="Bruemmer F."/>
            <person name="Labrenz M."/>
            <person name="Spormann A.M."/>
            <person name="Op den Camp H."/>
            <person name="Overmann J."/>
            <person name="Amann R."/>
            <person name="Jetten M.S.M."/>
            <person name="Mascher T."/>
            <person name="Medema M.H."/>
            <person name="Devos D.P."/>
            <person name="Kaster A.-K."/>
            <person name="Ovreas L."/>
            <person name="Rohde M."/>
            <person name="Galperin M.Y."/>
            <person name="Jogler C."/>
        </authorList>
    </citation>
    <scope>NUCLEOTIDE SEQUENCE [LARGE SCALE GENOMIC DNA]</scope>
    <source>
        <strain evidence="3 4">Pla110</strain>
    </source>
</reference>
<evidence type="ECO:0000259" key="2">
    <source>
        <dbReference type="Pfam" id="PF01408"/>
    </source>
</evidence>
<evidence type="ECO:0000256" key="1">
    <source>
        <dbReference type="SAM" id="SignalP"/>
    </source>
</evidence>
<keyword evidence="1" id="KW-0732">Signal</keyword>
<feature type="domain" description="Gfo/Idh/MocA-like oxidoreductase N-terminal" evidence="2">
    <location>
        <begin position="40"/>
        <end position="176"/>
    </location>
</feature>
<dbReference type="Pfam" id="PF01408">
    <property type="entry name" value="GFO_IDH_MocA"/>
    <property type="match status" value="1"/>
</dbReference>
<dbReference type="KEGG" id="plon:Pla110_38970"/>
<dbReference type="Gene3D" id="3.30.360.10">
    <property type="entry name" value="Dihydrodipicolinate Reductase, domain 2"/>
    <property type="match status" value="1"/>
</dbReference>
<dbReference type="InterPro" id="IPR000683">
    <property type="entry name" value="Gfo/Idh/MocA-like_OxRdtase_N"/>
</dbReference>
<accession>A0A518CSD4</accession>
<protein>
    <submittedName>
        <fullName evidence="3">Inositol 2-dehydrogenase</fullName>
        <ecNumber evidence="3">1.1.1.18</ecNumber>
    </submittedName>
</protein>
<name>A0A518CSD4_9PLAN</name>
<dbReference type="SUPFAM" id="SSF51735">
    <property type="entry name" value="NAD(P)-binding Rossmann-fold domains"/>
    <property type="match status" value="1"/>
</dbReference>
<keyword evidence="3" id="KW-0560">Oxidoreductase</keyword>
<dbReference type="InterPro" id="IPR006311">
    <property type="entry name" value="TAT_signal"/>
</dbReference>